<protein>
    <submittedName>
        <fullName evidence="3">Uncharacterized protein</fullName>
    </submittedName>
</protein>
<comment type="caution">
    <text evidence="3">The sequence shown here is derived from an EMBL/GenBank/DDBJ whole genome shotgun (WGS) entry which is preliminary data.</text>
</comment>
<evidence type="ECO:0000256" key="1">
    <source>
        <dbReference type="SAM" id="MobiDB-lite"/>
    </source>
</evidence>
<reference evidence="3 4" key="1">
    <citation type="journal article" date="2009" name="BMC Evol. Biol.">
        <title>Genomic taxonomy of Vibrios.</title>
        <authorList>
            <person name="Thompson C.C."/>
            <person name="Vicente A.C."/>
            <person name="Souza R.C."/>
            <person name="Vasconcelos A.T."/>
            <person name="Vesth T."/>
            <person name="Alves N.Jr."/>
            <person name="Ussery D.W."/>
            <person name="Iida T."/>
            <person name="Thompson F.L."/>
        </authorList>
    </citation>
    <scope>NUCLEOTIDE SEQUENCE [LARGE SCALE GENOMIC DNA]</scope>
    <source>
        <strain evidence="3 4">VM603</strain>
    </source>
</reference>
<feature type="chain" id="PRO_5003039721" evidence="2">
    <location>
        <begin position="22"/>
        <end position="93"/>
    </location>
</feature>
<evidence type="ECO:0000313" key="4">
    <source>
        <dbReference type="Proteomes" id="UP000004827"/>
    </source>
</evidence>
<dbReference type="EMBL" id="ACYU01000041">
    <property type="protein sequence ID" value="EEW07580.1"/>
    <property type="molecule type" value="Genomic_DNA"/>
</dbReference>
<evidence type="ECO:0000313" key="3">
    <source>
        <dbReference type="EMBL" id="EEW07580.1"/>
    </source>
</evidence>
<accession>D2YCF8</accession>
<feature type="region of interest" description="Disordered" evidence="1">
    <location>
        <begin position="65"/>
        <end position="93"/>
    </location>
</feature>
<keyword evidence="2" id="KW-0732">Signal</keyword>
<evidence type="ECO:0000256" key="2">
    <source>
        <dbReference type="SAM" id="SignalP"/>
    </source>
</evidence>
<dbReference type="AlphaFoldDB" id="D2YCF8"/>
<proteinExistence type="predicted"/>
<dbReference type="Proteomes" id="UP000004827">
    <property type="component" value="Unassembled WGS sequence"/>
</dbReference>
<organism evidence="3 4">
    <name type="scientific">Vibrio mimicus VM603</name>
    <dbReference type="NCBI Taxonomy" id="671074"/>
    <lineage>
        <taxon>Bacteria</taxon>
        <taxon>Pseudomonadati</taxon>
        <taxon>Pseudomonadota</taxon>
        <taxon>Gammaproteobacteria</taxon>
        <taxon>Vibrionales</taxon>
        <taxon>Vibrionaceae</taxon>
        <taxon>Vibrio</taxon>
    </lineage>
</organism>
<gene>
    <name evidence="3" type="ORF">VMB_12050</name>
</gene>
<name>D2YCF8_VIBMI</name>
<sequence length="93" mass="10723">MCIMRSLLGLWVAFHSTLLFANVQPDDERLIASLIEQGFICQGLSYEQQQKALSIYLQQKFNKKKKQTTDDKNTNSLAETDELKQRCINPDTQ</sequence>
<feature type="signal peptide" evidence="2">
    <location>
        <begin position="1"/>
        <end position="21"/>
    </location>
</feature>